<dbReference type="AlphaFoldDB" id="A0A0G8F254"/>
<evidence type="ECO:0000256" key="4">
    <source>
        <dbReference type="ARBA" id="ARBA00023163"/>
    </source>
</evidence>
<dbReference type="GO" id="GO:0003700">
    <property type="term" value="F:DNA-binding transcription factor activity"/>
    <property type="evidence" value="ECO:0007669"/>
    <property type="project" value="TreeGrafter"/>
</dbReference>
<sequence>MITMGSSCKGGGTMKKICNSIKLTNYMKQNNIDSFFSNDMKPYMELIFFKKNEFICRENEEIDYLFFFVEGKAKAFNTLSNGKSVLLCFYDSLQLLGDVELIHSQKTASNVQVMADSYCVGLPLGKVRNQLFHDAKFLRCICGSLAHKLNRLSKNSTINLLYPLENRLASYMLAAGERAVQHGNRIVFSGNLTETAELLGTSYRHLLRTLNIFCDKEIIKKNNGCFEVVNVDVLRELAADVYK</sequence>
<dbReference type="InterPro" id="IPR000595">
    <property type="entry name" value="cNMP-bd_dom"/>
</dbReference>
<evidence type="ECO:0000313" key="7">
    <source>
        <dbReference type="Proteomes" id="UP000035214"/>
    </source>
</evidence>
<dbReference type="Proteomes" id="UP000035214">
    <property type="component" value="Unassembled WGS sequence"/>
</dbReference>
<reference evidence="6 7" key="1">
    <citation type="submission" date="2015-04" db="EMBL/GenBank/DDBJ databases">
        <title>Draft Genome Sequences of Eight Spore-Forming Food Isolates of Bacillus cereus Genome sequencing.</title>
        <authorList>
            <person name="Krawcyk A.O."/>
            <person name="de Jong A."/>
            <person name="Eijlander R.T."/>
            <person name="Berendsen E.M."/>
            <person name="Holsappel S."/>
            <person name="Wells-Bennik M."/>
            <person name="Kuipers O.P."/>
        </authorList>
    </citation>
    <scope>NUCLEOTIDE SEQUENCE [LARGE SCALE GENOMIC DNA]</scope>
    <source>
        <strain evidence="6 7">B4077</strain>
    </source>
</reference>
<dbReference type="Pfam" id="PF13545">
    <property type="entry name" value="HTH_Crp_2"/>
    <property type="match status" value="1"/>
</dbReference>
<keyword evidence="4" id="KW-0804">Transcription</keyword>
<dbReference type="PANTHER" id="PTHR24567">
    <property type="entry name" value="CRP FAMILY TRANSCRIPTIONAL REGULATORY PROTEIN"/>
    <property type="match status" value="1"/>
</dbReference>
<dbReference type="InterPro" id="IPR014710">
    <property type="entry name" value="RmlC-like_jellyroll"/>
</dbReference>
<dbReference type="CDD" id="cd00038">
    <property type="entry name" value="CAP_ED"/>
    <property type="match status" value="1"/>
</dbReference>
<dbReference type="SUPFAM" id="SSF51206">
    <property type="entry name" value="cAMP-binding domain-like"/>
    <property type="match status" value="1"/>
</dbReference>
<dbReference type="PANTHER" id="PTHR24567:SF26">
    <property type="entry name" value="REGULATORY PROTEIN YEIL"/>
    <property type="match status" value="1"/>
</dbReference>
<dbReference type="SUPFAM" id="SSF46785">
    <property type="entry name" value="Winged helix' DNA-binding domain"/>
    <property type="match status" value="1"/>
</dbReference>
<dbReference type="FunFam" id="2.60.120.10:FF:000159">
    <property type="entry name" value="Cyclic nucleotide-binding domain protein"/>
    <property type="match status" value="1"/>
</dbReference>
<dbReference type="PATRIC" id="fig|1396.428.peg.3119"/>
<evidence type="ECO:0000256" key="1">
    <source>
        <dbReference type="ARBA" id="ARBA00023015"/>
    </source>
</evidence>
<organism evidence="6 7">
    <name type="scientific">Bacillus cereus</name>
    <dbReference type="NCBI Taxonomy" id="1396"/>
    <lineage>
        <taxon>Bacteria</taxon>
        <taxon>Bacillati</taxon>
        <taxon>Bacillota</taxon>
        <taxon>Bacilli</taxon>
        <taxon>Bacillales</taxon>
        <taxon>Bacillaceae</taxon>
        <taxon>Bacillus</taxon>
        <taxon>Bacillus cereus group</taxon>
    </lineage>
</organism>
<feature type="domain" description="Cyclic nucleotide-binding" evidence="5">
    <location>
        <begin position="44"/>
        <end position="122"/>
    </location>
</feature>
<dbReference type="GO" id="GO:0005829">
    <property type="term" value="C:cytosol"/>
    <property type="evidence" value="ECO:0007669"/>
    <property type="project" value="TreeGrafter"/>
</dbReference>
<dbReference type="InterPro" id="IPR050397">
    <property type="entry name" value="Env_Response_Regulators"/>
</dbReference>
<dbReference type="NCBIfam" id="NF007707">
    <property type="entry name" value="PRK10402.1"/>
    <property type="match status" value="1"/>
</dbReference>
<keyword evidence="2" id="KW-0238">DNA-binding</keyword>
<evidence type="ECO:0000313" key="6">
    <source>
        <dbReference type="EMBL" id="KLA30603.1"/>
    </source>
</evidence>
<evidence type="ECO:0000256" key="3">
    <source>
        <dbReference type="ARBA" id="ARBA00023159"/>
    </source>
</evidence>
<dbReference type="InterPro" id="IPR018490">
    <property type="entry name" value="cNMP-bd_dom_sf"/>
</dbReference>
<comment type="caution">
    <text evidence="6">The sequence shown here is derived from an EMBL/GenBank/DDBJ whole genome shotgun (WGS) entry which is preliminary data.</text>
</comment>
<dbReference type="EMBL" id="LCYI01000019">
    <property type="protein sequence ID" value="KLA30603.1"/>
    <property type="molecule type" value="Genomic_DNA"/>
</dbReference>
<dbReference type="InterPro" id="IPR036390">
    <property type="entry name" value="WH_DNA-bd_sf"/>
</dbReference>
<dbReference type="Pfam" id="PF00027">
    <property type="entry name" value="cNMP_binding"/>
    <property type="match status" value="1"/>
</dbReference>
<evidence type="ECO:0000256" key="2">
    <source>
        <dbReference type="ARBA" id="ARBA00023125"/>
    </source>
</evidence>
<keyword evidence="1" id="KW-0805">Transcription regulation</keyword>
<protein>
    <recommendedName>
        <fullName evidence="5">Cyclic nucleotide-binding domain-containing protein</fullName>
    </recommendedName>
</protein>
<evidence type="ECO:0000259" key="5">
    <source>
        <dbReference type="PROSITE" id="PS50042"/>
    </source>
</evidence>
<gene>
    <name evidence="6" type="ORF">B4077_3823</name>
</gene>
<dbReference type="GO" id="GO:0003677">
    <property type="term" value="F:DNA binding"/>
    <property type="evidence" value="ECO:0007669"/>
    <property type="project" value="UniProtKB-KW"/>
</dbReference>
<keyword evidence="3" id="KW-0010">Activator</keyword>
<dbReference type="InterPro" id="IPR012318">
    <property type="entry name" value="HTH_CRP"/>
</dbReference>
<name>A0A0G8F254_BACCE</name>
<accession>A0A0G8F254</accession>
<proteinExistence type="predicted"/>
<dbReference type="Gene3D" id="2.60.120.10">
    <property type="entry name" value="Jelly Rolls"/>
    <property type="match status" value="1"/>
</dbReference>
<dbReference type="PROSITE" id="PS50042">
    <property type="entry name" value="CNMP_BINDING_3"/>
    <property type="match status" value="1"/>
</dbReference>